<evidence type="ECO:0000256" key="3">
    <source>
        <dbReference type="ARBA" id="ARBA00023015"/>
    </source>
</evidence>
<evidence type="ECO:0000256" key="5">
    <source>
        <dbReference type="ARBA" id="ARBA00023242"/>
    </source>
</evidence>
<dbReference type="VEuPathDB" id="FungiDB:BLGHR1_15510"/>
<feature type="region of interest" description="Disordered" evidence="6">
    <location>
        <begin position="504"/>
        <end position="526"/>
    </location>
</feature>
<gene>
    <name evidence="7" type="ORF">BLGHR1_15510</name>
</gene>
<proteinExistence type="predicted"/>
<protein>
    <submittedName>
        <fullName evidence="7">Uncharacterized protein</fullName>
    </submittedName>
</protein>
<dbReference type="Pfam" id="PF08598">
    <property type="entry name" value="Sds3"/>
    <property type="match status" value="1"/>
</dbReference>
<dbReference type="PANTHER" id="PTHR21964">
    <property type="entry name" value="BREAST CANCER METASTASIS-SUPPRESSOR 1"/>
    <property type="match status" value="1"/>
</dbReference>
<keyword evidence="4" id="KW-0804">Transcription</keyword>
<dbReference type="EMBL" id="UNSH01000067">
    <property type="protein sequence ID" value="SZF04712.1"/>
    <property type="molecule type" value="Genomic_DNA"/>
</dbReference>
<organism evidence="7 8">
    <name type="scientific">Blumeria hordei</name>
    <name type="common">Barley powdery mildew</name>
    <name type="synonym">Blumeria graminis f. sp. hordei</name>
    <dbReference type="NCBI Taxonomy" id="2867405"/>
    <lineage>
        <taxon>Eukaryota</taxon>
        <taxon>Fungi</taxon>
        <taxon>Dikarya</taxon>
        <taxon>Ascomycota</taxon>
        <taxon>Pezizomycotina</taxon>
        <taxon>Leotiomycetes</taxon>
        <taxon>Erysiphales</taxon>
        <taxon>Erysiphaceae</taxon>
        <taxon>Blumeria</taxon>
    </lineage>
</organism>
<keyword evidence="5" id="KW-0539">Nucleus</keyword>
<feature type="region of interest" description="Disordered" evidence="6">
    <location>
        <begin position="231"/>
        <end position="284"/>
    </location>
</feature>
<sequence length="526" mass="58533">MTLDELVTDPKYSYIQNTYMSPSPQPSPLLGAGRSERHQSYSPAPQPHITVSKRDRKRSLLRDSYSTMEDSFSANKDSYYRLHLQTLQIDMNLIGAADPYDTCLLPNDPAEIDKLVRDSLQDNKMTPIGPNPPHRAGRIYAEFAQECNDAMEERDAALATLHRNISVKMNEIQSTYNYYQKLAHNEHKALRTTLRDRLINSITSKKARLTKEKEMDISDTTAMLLHPSQFAIANPTSPGGMHGKRATRLRREAEDVPAYGENQKRKRKAPEREESPAQAWQRWDTSAGAPSWLAEKNQLLATQVEAPLYSVEKLFTEKELAMTYNAAALAAHSYIVRHHETDNPVPDASTHSSDGDKSTEAADSSVPDEVPQERPPSHVTRSTRGTFVSGLGIDAFDDVTSTANMNALTRQIPKLPPLLAQMGTRSSVVKTESAPPAAGLSPDDLVSEMELIRRAKQVNDQRGLGRNLDTDEHALRLLSEAAFPKDGRGRERWVASENKDNLPVVTKAGRGRELGGEVMSKQSSRA</sequence>
<dbReference type="GO" id="GO:0005654">
    <property type="term" value="C:nucleoplasm"/>
    <property type="evidence" value="ECO:0007669"/>
    <property type="project" value="UniProtKB-ARBA"/>
</dbReference>
<evidence type="ECO:0000256" key="2">
    <source>
        <dbReference type="ARBA" id="ARBA00022491"/>
    </source>
</evidence>
<accession>A0A383UZI5</accession>
<keyword evidence="2" id="KW-0678">Repressor</keyword>
<evidence type="ECO:0000313" key="7">
    <source>
        <dbReference type="EMBL" id="SZF04712.1"/>
    </source>
</evidence>
<evidence type="ECO:0000256" key="6">
    <source>
        <dbReference type="SAM" id="MobiDB-lite"/>
    </source>
</evidence>
<reference evidence="7 8" key="1">
    <citation type="submission" date="2017-11" db="EMBL/GenBank/DDBJ databases">
        <authorList>
            <person name="Kracher B."/>
        </authorList>
    </citation>
    <scope>NUCLEOTIDE SEQUENCE [LARGE SCALE GENOMIC DNA]</scope>
    <source>
        <strain evidence="7 8">RACE1</strain>
    </source>
</reference>
<keyword evidence="3" id="KW-0805">Transcription regulation</keyword>
<dbReference type="AlphaFoldDB" id="A0A383UZI5"/>
<feature type="region of interest" description="Disordered" evidence="6">
    <location>
        <begin position="341"/>
        <end position="384"/>
    </location>
</feature>
<dbReference type="GO" id="GO:0010468">
    <property type="term" value="P:regulation of gene expression"/>
    <property type="evidence" value="ECO:0007669"/>
    <property type="project" value="UniProtKB-ARBA"/>
</dbReference>
<evidence type="ECO:0000256" key="1">
    <source>
        <dbReference type="ARBA" id="ARBA00004123"/>
    </source>
</evidence>
<evidence type="ECO:0000313" key="8">
    <source>
        <dbReference type="Proteomes" id="UP000275772"/>
    </source>
</evidence>
<dbReference type="InterPro" id="IPR013907">
    <property type="entry name" value="Sds3"/>
</dbReference>
<feature type="region of interest" description="Disordered" evidence="6">
    <location>
        <begin position="16"/>
        <end position="58"/>
    </location>
</feature>
<dbReference type="Proteomes" id="UP000275772">
    <property type="component" value="Unassembled WGS sequence"/>
</dbReference>
<dbReference type="SMART" id="SM01401">
    <property type="entry name" value="Sds3"/>
    <property type="match status" value="1"/>
</dbReference>
<evidence type="ECO:0000256" key="4">
    <source>
        <dbReference type="ARBA" id="ARBA00023163"/>
    </source>
</evidence>
<name>A0A383UZI5_BLUHO</name>
<comment type="subcellular location">
    <subcellularLocation>
        <location evidence="1">Nucleus</location>
    </subcellularLocation>
</comment>